<protein>
    <recommendedName>
        <fullName evidence="5">DUF4352 domain-containing protein</fullName>
    </recommendedName>
</protein>
<evidence type="ECO:0000313" key="3">
    <source>
        <dbReference type="EMBL" id="ATE56574.1"/>
    </source>
</evidence>
<name>A0A290ZC69_9PSEU</name>
<evidence type="ECO:0008006" key="5">
    <source>
        <dbReference type="Google" id="ProtNLM"/>
    </source>
</evidence>
<dbReference type="EMBL" id="CP023445">
    <property type="protein sequence ID" value="ATE56574.1"/>
    <property type="molecule type" value="Genomic_DNA"/>
</dbReference>
<reference evidence="3" key="1">
    <citation type="submission" date="2017-09" db="EMBL/GenBank/DDBJ databases">
        <title>Complete Genome Sequence of ansamitocin-producing Bacterium Actinosynnema pretiosum X47.</title>
        <authorList>
            <person name="Cao G."/>
            <person name="Zong G."/>
            <person name="Zhong C."/>
            <person name="Fu J."/>
        </authorList>
    </citation>
    <scope>NUCLEOTIDE SEQUENCE [LARGE SCALE GENOMIC DNA]</scope>
    <source>
        <strain evidence="3">X47</strain>
    </source>
</reference>
<dbReference type="PROSITE" id="PS51257">
    <property type="entry name" value="PROKAR_LIPOPROTEIN"/>
    <property type="match status" value="1"/>
</dbReference>
<dbReference type="RefSeq" id="WP_096496349.1">
    <property type="nucleotide sequence ID" value="NZ_CP023445.1"/>
</dbReference>
<keyword evidence="1 2" id="KW-0732">Signal</keyword>
<feature type="signal peptide" evidence="2">
    <location>
        <begin position="1"/>
        <end position="18"/>
    </location>
</feature>
<organism evidence="3 4">
    <name type="scientific">Actinosynnema pretiosum</name>
    <dbReference type="NCBI Taxonomy" id="42197"/>
    <lineage>
        <taxon>Bacteria</taxon>
        <taxon>Bacillati</taxon>
        <taxon>Actinomycetota</taxon>
        <taxon>Actinomycetes</taxon>
        <taxon>Pseudonocardiales</taxon>
        <taxon>Pseudonocardiaceae</taxon>
        <taxon>Actinosynnema</taxon>
    </lineage>
</organism>
<gene>
    <name evidence="3" type="ORF">CNX65_27560</name>
</gene>
<dbReference type="KEGG" id="apre:CNX65_27560"/>
<dbReference type="Proteomes" id="UP000218505">
    <property type="component" value="Chromosome"/>
</dbReference>
<dbReference type="InterPro" id="IPR029050">
    <property type="entry name" value="Immunoprotect_excell_Ig-like"/>
</dbReference>
<feature type="chain" id="PRO_5012132042" description="DUF4352 domain-containing protein" evidence="2">
    <location>
        <begin position="19"/>
        <end position="173"/>
    </location>
</feature>
<evidence type="ECO:0000256" key="2">
    <source>
        <dbReference type="SAM" id="SignalP"/>
    </source>
</evidence>
<evidence type="ECO:0000256" key="1">
    <source>
        <dbReference type="ARBA" id="ARBA00022729"/>
    </source>
</evidence>
<accession>A0A290ZC69</accession>
<evidence type="ECO:0000313" key="4">
    <source>
        <dbReference type="Proteomes" id="UP000218505"/>
    </source>
</evidence>
<sequence>MRAALPLLAVLLAGCASAPEPPPPPAYRVPVEAPRPDEVVLDVPTTSDGDTAFTLLGLTTGLDVVIGSHAEWRAKGRFARVRMIVVNTGRSSVLFDARRHVLVDERGGEHPQDAQAMTIKRQPERVDLGAGVRLEYDAYFDVPEGARPVALRAFGGPTLTDLQDLEGTEIRFG</sequence>
<dbReference type="Gene3D" id="2.60.40.1240">
    <property type="match status" value="1"/>
</dbReference>
<proteinExistence type="predicted"/>
<keyword evidence="4" id="KW-1185">Reference proteome</keyword>
<dbReference type="AlphaFoldDB" id="A0A290ZC69"/>